<dbReference type="InterPro" id="IPR046867">
    <property type="entry name" value="AldOxase/xan_DH_MoCoBD2"/>
</dbReference>
<evidence type="ECO:0000256" key="3">
    <source>
        <dbReference type="ARBA" id="ARBA00023002"/>
    </source>
</evidence>
<dbReference type="InterPro" id="IPR036856">
    <property type="entry name" value="Ald_Oxase/Xan_DH_a/b_sf"/>
</dbReference>
<dbReference type="InterPro" id="IPR000674">
    <property type="entry name" value="Ald_Oxase/Xan_DH_a/b"/>
</dbReference>
<evidence type="ECO:0000256" key="2">
    <source>
        <dbReference type="ARBA" id="ARBA00022505"/>
    </source>
</evidence>
<feature type="domain" description="Aldehyde oxidase/xanthine dehydrogenase a/b hammerhead" evidence="4">
    <location>
        <begin position="28"/>
        <end position="140"/>
    </location>
</feature>
<dbReference type="AlphaFoldDB" id="A0A1H9A3M2"/>
<proteinExistence type="inferred from homology"/>
<dbReference type="Gene3D" id="3.30.365.10">
    <property type="entry name" value="Aldehyde oxidase/xanthine dehydrogenase, molybdopterin binding domain"/>
    <property type="match status" value="4"/>
</dbReference>
<dbReference type="GO" id="GO:0016491">
    <property type="term" value="F:oxidoreductase activity"/>
    <property type="evidence" value="ECO:0007669"/>
    <property type="project" value="UniProtKB-KW"/>
</dbReference>
<name>A0A1H9A3M2_9GAMM</name>
<accession>A0A1H9A3M2</accession>
<gene>
    <name evidence="5" type="ORF">SAMN04488038_101243</name>
</gene>
<dbReference type="Proteomes" id="UP000199233">
    <property type="component" value="Unassembled WGS sequence"/>
</dbReference>
<organism evidence="5 6">
    <name type="scientific">Solimonas aquatica</name>
    <dbReference type="NCBI Taxonomy" id="489703"/>
    <lineage>
        <taxon>Bacteria</taxon>
        <taxon>Pseudomonadati</taxon>
        <taxon>Pseudomonadota</taxon>
        <taxon>Gammaproteobacteria</taxon>
        <taxon>Nevskiales</taxon>
        <taxon>Nevskiaceae</taxon>
        <taxon>Solimonas</taxon>
    </lineage>
</organism>
<dbReference type="STRING" id="489703.SAMN04488038_101243"/>
<keyword evidence="2" id="KW-0500">Molybdenum</keyword>
<evidence type="ECO:0000313" key="6">
    <source>
        <dbReference type="Proteomes" id="UP000199233"/>
    </source>
</evidence>
<dbReference type="OrthoDB" id="6177861at2"/>
<dbReference type="InterPro" id="IPR008274">
    <property type="entry name" value="AldOxase/xan_DH_MoCoBD1"/>
</dbReference>
<protein>
    <submittedName>
        <fullName evidence="5">Carbon-monoxide dehydrogenase large subunit</fullName>
    </submittedName>
</protein>
<dbReference type="Gene3D" id="3.90.1170.50">
    <property type="entry name" value="Aldehyde oxidase/xanthine dehydrogenase, a/b hammerhead"/>
    <property type="match status" value="1"/>
</dbReference>
<comment type="similarity">
    <text evidence="1">Belongs to the xanthine dehydrogenase family.</text>
</comment>
<dbReference type="InterPro" id="IPR016208">
    <property type="entry name" value="Ald_Oxase/xanthine_DH-like"/>
</dbReference>
<dbReference type="PANTHER" id="PTHR11908">
    <property type="entry name" value="XANTHINE DEHYDROGENASE"/>
    <property type="match status" value="1"/>
</dbReference>
<dbReference type="SMART" id="SM01008">
    <property type="entry name" value="Ald_Xan_dh_C"/>
    <property type="match status" value="1"/>
</dbReference>
<keyword evidence="3" id="KW-0560">Oxidoreductase</keyword>
<keyword evidence="6" id="KW-1185">Reference proteome</keyword>
<dbReference type="Pfam" id="PF02738">
    <property type="entry name" value="MoCoBD_1"/>
    <property type="match status" value="1"/>
</dbReference>
<dbReference type="SUPFAM" id="SSF56003">
    <property type="entry name" value="Molybdenum cofactor-binding domain"/>
    <property type="match status" value="1"/>
</dbReference>
<dbReference type="InterPro" id="IPR037165">
    <property type="entry name" value="AldOxase/xan_DH_Mopterin-bd_sf"/>
</dbReference>
<evidence type="ECO:0000313" key="5">
    <source>
        <dbReference type="EMBL" id="SEP70598.1"/>
    </source>
</evidence>
<dbReference type="Pfam" id="PF01315">
    <property type="entry name" value="Ald_Xan_dh_C"/>
    <property type="match status" value="1"/>
</dbReference>
<dbReference type="EMBL" id="FOFS01000001">
    <property type="protein sequence ID" value="SEP70598.1"/>
    <property type="molecule type" value="Genomic_DNA"/>
</dbReference>
<dbReference type="SUPFAM" id="SSF54665">
    <property type="entry name" value="CO dehydrogenase molybdoprotein N-domain-like"/>
    <property type="match status" value="1"/>
</dbReference>
<reference evidence="6" key="1">
    <citation type="submission" date="2016-10" db="EMBL/GenBank/DDBJ databases">
        <authorList>
            <person name="Varghese N."/>
            <person name="Submissions S."/>
        </authorList>
    </citation>
    <scope>NUCLEOTIDE SEQUENCE [LARGE SCALE GENOMIC DNA]</scope>
    <source>
        <strain evidence="6">DSM 25927</strain>
    </source>
</reference>
<dbReference type="Pfam" id="PF20256">
    <property type="entry name" value="MoCoBD_2"/>
    <property type="match status" value="1"/>
</dbReference>
<evidence type="ECO:0000259" key="4">
    <source>
        <dbReference type="SMART" id="SM01008"/>
    </source>
</evidence>
<dbReference type="GO" id="GO:0005506">
    <property type="term" value="F:iron ion binding"/>
    <property type="evidence" value="ECO:0007669"/>
    <property type="project" value="InterPro"/>
</dbReference>
<dbReference type="PANTHER" id="PTHR11908:SF132">
    <property type="entry name" value="ALDEHYDE OXIDASE 1-RELATED"/>
    <property type="match status" value="1"/>
</dbReference>
<dbReference type="RefSeq" id="WP_093280905.1">
    <property type="nucleotide sequence ID" value="NZ_FOFS01000001.1"/>
</dbReference>
<sequence length="905" mass="96794">MNDAQHPPQAGRYIGQRVERKEDARLLTGRGVYVDDVSLPGMLHVAFVRSPIARGRIRSLDASPALALPGVYAVYTAQDLARFKIDMLSFFLAAPAVQITPLASGRVAYVGDPVALVIAQNRYIAEDAAGLVQVDYEEETPVVGIDAAREGALVHPDSDSNIAVAMGEEHDEAIEALLAQAPHVVSTTVHHQRVAQSPIETRGVVVAKHGEGELTVYLACQSPQMAARYIAQAFGLPPTGIRVISKDVGGSFGLKVQPWREEIAVIAAGLIFGRPLKWIEDRLENLTASNQARDQQMRIRAAFDNEGRMLAAHSDYDLDNGAYPHGADCNIAVSMFLWAAYKMPQFNFYTKGWFTNTVGLAAYRGPWAMESLARETLLDIAARQIGIDPIEIRRRNLVYKADQPRTTPFGIPLEDITPAECLELLLQKFDVAAFRAEQAQARKQGRYLGLGFAAYIEPTAGSAGISVLASDVAQIRIEPTGKVSAVLSTHSQGHGTQTTMAQVIAETLGVPLADVSVHEDDSSRGGFGAGASGSRQAVAGGGASIKAAELLRDKLRRVAAHLLETDAQRVRIENGRILVDGEPEKSRSLREIAEVAYGEPERLPEGMEAGLEAQYRYRPPPLTLSSAAHLCVVDVSADTGFVKILRWISSEDCGVMINPAVVEGQIAGGLAQAIGTVLLEHVSFDARGNPTAVTYKDYMLPAISDVPDFEYHHLCTPSQSVGGFRGVGEGGCIVGPPTLVNAIADALSPFGAIPLDLPLTPSKLLEVIEGRSMAPRPAESAPVPVPSAPVPSAAPAPVLEAPPVIATQTRIDGIWKLVLATPIGPQKFNGNFVTDGDKVSGTLDSDMGSQAFSGVVEGNRLRWDLKVTKPVSVTLKYDVLIEGDKLSGKVKMGIFGNAKLTGERG</sequence>
<evidence type="ECO:0000256" key="1">
    <source>
        <dbReference type="ARBA" id="ARBA00006849"/>
    </source>
</evidence>